<feature type="domain" description="HTH marR-type" evidence="2">
    <location>
        <begin position="22"/>
        <end position="157"/>
    </location>
</feature>
<proteinExistence type="predicted"/>
<organism evidence="3 4">
    <name type="scientific">Paenibacillus roseus</name>
    <dbReference type="NCBI Taxonomy" id="2798579"/>
    <lineage>
        <taxon>Bacteria</taxon>
        <taxon>Bacillati</taxon>
        <taxon>Bacillota</taxon>
        <taxon>Bacilli</taxon>
        <taxon>Bacillales</taxon>
        <taxon>Paenibacillaceae</taxon>
        <taxon>Paenibacillus</taxon>
    </lineage>
</organism>
<dbReference type="Proteomes" id="UP000640274">
    <property type="component" value="Unassembled WGS sequence"/>
</dbReference>
<protein>
    <submittedName>
        <fullName evidence="3">MarR family transcriptional regulator</fullName>
    </submittedName>
</protein>
<reference evidence="3" key="1">
    <citation type="submission" date="2020-12" db="EMBL/GenBank/DDBJ databases">
        <authorList>
            <person name="Huq M.A."/>
        </authorList>
    </citation>
    <scope>NUCLEOTIDE SEQUENCE</scope>
    <source>
        <strain evidence="3">MAHUQ-46</strain>
    </source>
</reference>
<dbReference type="SUPFAM" id="SSF46785">
    <property type="entry name" value="Winged helix' DNA-binding domain"/>
    <property type="match status" value="1"/>
</dbReference>
<keyword evidence="1" id="KW-0238">DNA-binding</keyword>
<keyword evidence="4" id="KW-1185">Reference proteome</keyword>
<sequence length="161" mass="18715">MITNLLSCRKEVSRLEEQLEYKKRLFQKMIGFTSAVHQTSATLTKGVKSDEITPVQYSILEHIMLHQPVTISEISECQHMSMPNTSRELRKLSEKGLCEKVETSADRRKQYIRLSPEGKRVMDVSFQLVEERFLQLIQSMEARELEELAQAIDLLQAKVFR</sequence>
<dbReference type="EMBL" id="JAELUP010000077">
    <property type="protein sequence ID" value="MBJ6362585.1"/>
    <property type="molecule type" value="Genomic_DNA"/>
</dbReference>
<comment type="caution">
    <text evidence="3">The sequence shown here is derived from an EMBL/GenBank/DDBJ whole genome shotgun (WGS) entry which is preliminary data.</text>
</comment>
<evidence type="ECO:0000259" key="2">
    <source>
        <dbReference type="PROSITE" id="PS50995"/>
    </source>
</evidence>
<dbReference type="GO" id="GO:0006950">
    <property type="term" value="P:response to stress"/>
    <property type="evidence" value="ECO:0007669"/>
    <property type="project" value="TreeGrafter"/>
</dbReference>
<dbReference type="Pfam" id="PF12802">
    <property type="entry name" value="MarR_2"/>
    <property type="match status" value="1"/>
</dbReference>
<dbReference type="InterPro" id="IPR011991">
    <property type="entry name" value="ArsR-like_HTH"/>
</dbReference>
<gene>
    <name evidence="3" type="ORF">JFN88_15225</name>
</gene>
<dbReference type="PANTHER" id="PTHR33164:SF43">
    <property type="entry name" value="HTH-TYPE TRANSCRIPTIONAL REPRESSOR YETL"/>
    <property type="match status" value="1"/>
</dbReference>
<dbReference type="PANTHER" id="PTHR33164">
    <property type="entry name" value="TRANSCRIPTIONAL REGULATOR, MARR FAMILY"/>
    <property type="match status" value="1"/>
</dbReference>
<dbReference type="GO" id="GO:0003677">
    <property type="term" value="F:DNA binding"/>
    <property type="evidence" value="ECO:0007669"/>
    <property type="project" value="UniProtKB-KW"/>
</dbReference>
<dbReference type="Gene3D" id="1.10.10.10">
    <property type="entry name" value="Winged helix-like DNA-binding domain superfamily/Winged helix DNA-binding domain"/>
    <property type="match status" value="1"/>
</dbReference>
<dbReference type="InterPro" id="IPR039422">
    <property type="entry name" value="MarR/SlyA-like"/>
</dbReference>
<evidence type="ECO:0000313" key="3">
    <source>
        <dbReference type="EMBL" id="MBJ6362585.1"/>
    </source>
</evidence>
<dbReference type="CDD" id="cd00090">
    <property type="entry name" value="HTH_ARSR"/>
    <property type="match status" value="1"/>
</dbReference>
<dbReference type="InterPro" id="IPR036390">
    <property type="entry name" value="WH_DNA-bd_sf"/>
</dbReference>
<dbReference type="SMART" id="SM00347">
    <property type="entry name" value="HTH_MARR"/>
    <property type="match status" value="1"/>
</dbReference>
<name>A0A934J914_9BACL</name>
<dbReference type="GO" id="GO:0003700">
    <property type="term" value="F:DNA-binding transcription factor activity"/>
    <property type="evidence" value="ECO:0007669"/>
    <property type="project" value="InterPro"/>
</dbReference>
<evidence type="ECO:0000313" key="4">
    <source>
        <dbReference type="Proteomes" id="UP000640274"/>
    </source>
</evidence>
<accession>A0A934J914</accession>
<dbReference type="AlphaFoldDB" id="A0A934J914"/>
<dbReference type="InterPro" id="IPR036388">
    <property type="entry name" value="WH-like_DNA-bd_sf"/>
</dbReference>
<evidence type="ECO:0000256" key="1">
    <source>
        <dbReference type="ARBA" id="ARBA00023125"/>
    </source>
</evidence>
<dbReference type="PROSITE" id="PS50995">
    <property type="entry name" value="HTH_MARR_2"/>
    <property type="match status" value="1"/>
</dbReference>
<dbReference type="InterPro" id="IPR000835">
    <property type="entry name" value="HTH_MarR-typ"/>
</dbReference>